<dbReference type="SUPFAM" id="SSF57959">
    <property type="entry name" value="Leucine zipper domain"/>
    <property type="match status" value="1"/>
</dbReference>
<dbReference type="GO" id="GO:0000978">
    <property type="term" value="F:RNA polymerase II cis-regulatory region sequence-specific DNA binding"/>
    <property type="evidence" value="ECO:0007669"/>
    <property type="project" value="TreeGrafter"/>
</dbReference>
<dbReference type="GO" id="GO:0005634">
    <property type="term" value="C:nucleus"/>
    <property type="evidence" value="ECO:0007669"/>
    <property type="project" value="TreeGrafter"/>
</dbReference>
<dbReference type="Gene3D" id="1.20.5.170">
    <property type="match status" value="1"/>
</dbReference>
<keyword evidence="6" id="KW-0539">Nucleus</keyword>
<keyword evidence="7" id="KW-0175">Coiled coil</keyword>
<keyword evidence="4" id="KW-0238">DNA-binding</keyword>
<evidence type="ECO:0000256" key="4">
    <source>
        <dbReference type="ARBA" id="ARBA00023125"/>
    </source>
</evidence>
<evidence type="ECO:0000256" key="6">
    <source>
        <dbReference type="ARBA" id="ARBA00023242"/>
    </source>
</evidence>
<keyword evidence="9" id="KW-1133">Transmembrane helix</keyword>
<accession>A0AA36DBV9</accession>
<feature type="non-terminal residue" evidence="11">
    <location>
        <position position="516"/>
    </location>
</feature>
<dbReference type="PANTHER" id="PTHR46164">
    <property type="entry name" value="ATF6, ISOFORM C"/>
    <property type="match status" value="1"/>
</dbReference>
<evidence type="ECO:0000256" key="5">
    <source>
        <dbReference type="ARBA" id="ARBA00023163"/>
    </source>
</evidence>
<organism evidence="11 12">
    <name type="scientific">Mesorhabditis spiculigera</name>
    <dbReference type="NCBI Taxonomy" id="96644"/>
    <lineage>
        <taxon>Eukaryota</taxon>
        <taxon>Metazoa</taxon>
        <taxon>Ecdysozoa</taxon>
        <taxon>Nematoda</taxon>
        <taxon>Chromadorea</taxon>
        <taxon>Rhabditida</taxon>
        <taxon>Rhabditina</taxon>
        <taxon>Rhabditomorpha</taxon>
        <taxon>Rhabditoidea</taxon>
        <taxon>Rhabditidae</taxon>
        <taxon>Mesorhabditinae</taxon>
        <taxon>Mesorhabditis</taxon>
    </lineage>
</organism>
<protein>
    <recommendedName>
        <fullName evidence="10">BZIP domain-containing protein</fullName>
    </recommendedName>
</protein>
<feature type="coiled-coil region" evidence="7">
    <location>
        <begin position="204"/>
        <end position="249"/>
    </location>
</feature>
<dbReference type="GO" id="GO:0000981">
    <property type="term" value="F:DNA-binding transcription factor activity, RNA polymerase II-specific"/>
    <property type="evidence" value="ECO:0007669"/>
    <property type="project" value="TreeGrafter"/>
</dbReference>
<comment type="subcellular location">
    <subcellularLocation>
        <location evidence="1">Membrane</location>
        <topology evidence="1">Single-pass membrane protein</topology>
    </subcellularLocation>
</comment>
<gene>
    <name evidence="11" type="ORF">MSPICULIGERA_LOCUS21491</name>
</gene>
<feature type="region of interest" description="Disordered" evidence="8">
    <location>
        <begin position="37"/>
        <end position="68"/>
    </location>
</feature>
<dbReference type="SMART" id="SM00338">
    <property type="entry name" value="BRLZ"/>
    <property type="match status" value="1"/>
</dbReference>
<dbReference type="GO" id="GO:0016020">
    <property type="term" value="C:membrane"/>
    <property type="evidence" value="ECO:0007669"/>
    <property type="project" value="UniProtKB-SubCell"/>
</dbReference>
<keyword evidence="12" id="KW-1185">Reference proteome</keyword>
<dbReference type="Proteomes" id="UP001177023">
    <property type="component" value="Unassembled WGS sequence"/>
</dbReference>
<keyword evidence="9" id="KW-0472">Membrane</keyword>
<sequence length="516" mass="57468">MDDVEGGIDLIPDDMRALMDGFDPTFLDDIGTDNLDSYFPTPSNTDSDGSINGRRGSSASSSEWSHEDARNVTYHQQPQYLENQAPQLFLADPVMPDPSYRYFDYKDESSIPFPSPTDSCPSISPTRISSPPTQLVQIHPPLKPNQKLILAPQKSVEPVKMLIAKPLQQRPATTHITPQPLNLIPVGRTLSAEEQKKIRNRHFAQQSREKKKKAAQAMESELQRVSLENDQLRKENHRLRTENSELRARCGLAHIEVPRMKPNGRTVKAVAGGTFFVFALVFVAGIFTSGPSNDTEFTVDVPSRVLKVDPKLIEALPAEYNATANSTDFQVLGNMLDSWVSRHSAASGGAVRFGSMQRLLVNETGVMPRTSSGERKRDQAKQKAIRDRAWKHLDLLNTNSTRSSLIKSQVAGGIANLSREGRIMDRPFSPTIDEQLYTDLARAVQRRKDTLYLFGGQYLLMPSETRDPAIQPKFSLIVPALAPNATDADPIVSMLRIDCNVIATSLFNIPKEYLLF</sequence>
<proteinExistence type="inferred from homology"/>
<dbReference type="PANTHER" id="PTHR46164:SF3">
    <property type="entry name" value="ATF6, ISOFORM C"/>
    <property type="match status" value="1"/>
</dbReference>
<evidence type="ECO:0000313" key="11">
    <source>
        <dbReference type="EMBL" id="CAJ0583410.1"/>
    </source>
</evidence>
<comment type="caution">
    <text evidence="11">The sequence shown here is derived from an EMBL/GenBank/DDBJ whole genome shotgun (WGS) entry which is preliminary data.</text>
</comment>
<keyword evidence="9" id="KW-0812">Transmembrane</keyword>
<feature type="compositionally biased region" description="Low complexity" evidence="8">
    <location>
        <begin position="121"/>
        <end position="132"/>
    </location>
</feature>
<evidence type="ECO:0000256" key="1">
    <source>
        <dbReference type="ARBA" id="ARBA00004167"/>
    </source>
</evidence>
<dbReference type="InterPro" id="IPR051882">
    <property type="entry name" value="ATF_bZIP_TF"/>
</dbReference>
<evidence type="ECO:0000313" key="12">
    <source>
        <dbReference type="Proteomes" id="UP001177023"/>
    </source>
</evidence>
<feature type="compositionally biased region" description="Low complexity" evidence="8">
    <location>
        <begin position="49"/>
        <end position="63"/>
    </location>
</feature>
<keyword evidence="3" id="KW-0805">Transcription regulation</keyword>
<dbReference type="Pfam" id="PF07716">
    <property type="entry name" value="bZIP_2"/>
    <property type="match status" value="1"/>
</dbReference>
<evidence type="ECO:0000256" key="8">
    <source>
        <dbReference type="SAM" id="MobiDB-lite"/>
    </source>
</evidence>
<evidence type="ECO:0000256" key="2">
    <source>
        <dbReference type="ARBA" id="ARBA00009050"/>
    </source>
</evidence>
<dbReference type="GO" id="GO:0030968">
    <property type="term" value="P:endoplasmic reticulum unfolded protein response"/>
    <property type="evidence" value="ECO:0007669"/>
    <property type="project" value="TreeGrafter"/>
</dbReference>
<evidence type="ECO:0000256" key="9">
    <source>
        <dbReference type="SAM" id="Phobius"/>
    </source>
</evidence>
<reference evidence="11" key="1">
    <citation type="submission" date="2023-06" db="EMBL/GenBank/DDBJ databases">
        <authorList>
            <person name="Delattre M."/>
        </authorList>
    </citation>
    <scope>NUCLEOTIDE SEQUENCE</scope>
    <source>
        <strain evidence="11">AF72</strain>
    </source>
</reference>
<evidence type="ECO:0000259" key="10">
    <source>
        <dbReference type="PROSITE" id="PS50217"/>
    </source>
</evidence>
<feature type="region of interest" description="Disordered" evidence="8">
    <location>
        <begin position="112"/>
        <end position="132"/>
    </location>
</feature>
<evidence type="ECO:0000256" key="7">
    <source>
        <dbReference type="SAM" id="Coils"/>
    </source>
</evidence>
<comment type="similarity">
    <text evidence="2">Belongs to the bZIP family. ATF subfamily.</text>
</comment>
<dbReference type="InterPro" id="IPR046347">
    <property type="entry name" value="bZIP_sf"/>
</dbReference>
<name>A0AA36DBV9_9BILA</name>
<dbReference type="CDD" id="cd14686">
    <property type="entry name" value="bZIP"/>
    <property type="match status" value="1"/>
</dbReference>
<dbReference type="InterPro" id="IPR004827">
    <property type="entry name" value="bZIP"/>
</dbReference>
<feature type="transmembrane region" description="Helical" evidence="9">
    <location>
        <begin position="269"/>
        <end position="287"/>
    </location>
</feature>
<evidence type="ECO:0000256" key="3">
    <source>
        <dbReference type="ARBA" id="ARBA00023015"/>
    </source>
</evidence>
<dbReference type="AlphaFoldDB" id="A0AA36DBV9"/>
<keyword evidence="5" id="KW-0804">Transcription</keyword>
<dbReference type="PROSITE" id="PS50217">
    <property type="entry name" value="BZIP"/>
    <property type="match status" value="1"/>
</dbReference>
<dbReference type="EMBL" id="CATQJA010002665">
    <property type="protein sequence ID" value="CAJ0583410.1"/>
    <property type="molecule type" value="Genomic_DNA"/>
</dbReference>
<feature type="domain" description="BZIP" evidence="10">
    <location>
        <begin position="194"/>
        <end position="247"/>
    </location>
</feature>